<protein>
    <submittedName>
        <fullName evidence="2">Uncharacterized protein</fullName>
    </submittedName>
</protein>
<keyword evidence="3" id="KW-1185">Reference proteome</keyword>
<organism evidence="2 3">
    <name type="scientific">Ascodesmis nigricans</name>
    <dbReference type="NCBI Taxonomy" id="341454"/>
    <lineage>
        <taxon>Eukaryota</taxon>
        <taxon>Fungi</taxon>
        <taxon>Dikarya</taxon>
        <taxon>Ascomycota</taxon>
        <taxon>Pezizomycotina</taxon>
        <taxon>Pezizomycetes</taxon>
        <taxon>Pezizales</taxon>
        <taxon>Ascodesmidaceae</taxon>
        <taxon>Ascodesmis</taxon>
    </lineage>
</organism>
<dbReference type="AlphaFoldDB" id="A0A4S2MV41"/>
<reference evidence="2 3" key="1">
    <citation type="submission" date="2019-04" db="EMBL/GenBank/DDBJ databases">
        <title>Comparative genomics and transcriptomics to analyze fruiting body development in filamentous ascomycetes.</title>
        <authorList>
            <consortium name="DOE Joint Genome Institute"/>
            <person name="Lutkenhaus R."/>
            <person name="Traeger S."/>
            <person name="Breuer J."/>
            <person name="Kuo A."/>
            <person name="Lipzen A."/>
            <person name="Pangilinan J."/>
            <person name="Dilworth D."/>
            <person name="Sandor L."/>
            <person name="Poggeler S."/>
            <person name="Barry K."/>
            <person name="Grigoriev I.V."/>
            <person name="Nowrousian M."/>
        </authorList>
    </citation>
    <scope>NUCLEOTIDE SEQUENCE [LARGE SCALE GENOMIC DNA]</scope>
    <source>
        <strain evidence="2 3">CBS 389.68</strain>
    </source>
</reference>
<sequence length="110" mass="12028">MPLIPQHDPTTKRLPTHPFLPSSQSNPIQLTDLSRSPYPSPPRHLPVLLLLATLVDTIPPPHVSDTSEHLPINSGSTHTNTPLSSRINNIFPLPGLLLLMQSALQLKDSV</sequence>
<gene>
    <name evidence="2" type="ORF">EX30DRAFT_379326</name>
</gene>
<proteinExistence type="predicted"/>
<dbReference type="Proteomes" id="UP000298138">
    <property type="component" value="Unassembled WGS sequence"/>
</dbReference>
<evidence type="ECO:0000313" key="2">
    <source>
        <dbReference type="EMBL" id="TGZ80366.1"/>
    </source>
</evidence>
<evidence type="ECO:0000313" key="3">
    <source>
        <dbReference type="Proteomes" id="UP000298138"/>
    </source>
</evidence>
<accession>A0A4S2MV41</accession>
<feature type="region of interest" description="Disordered" evidence="1">
    <location>
        <begin position="1"/>
        <end position="39"/>
    </location>
</feature>
<dbReference type="InParanoid" id="A0A4S2MV41"/>
<dbReference type="EMBL" id="ML220125">
    <property type="protein sequence ID" value="TGZ80366.1"/>
    <property type="molecule type" value="Genomic_DNA"/>
</dbReference>
<name>A0A4S2MV41_9PEZI</name>
<feature type="compositionally biased region" description="Polar residues" evidence="1">
    <location>
        <begin position="21"/>
        <end position="34"/>
    </location>
</feature>
<evidence type="ECO:0000256" key="1">
    <source>
        <dbReference type="SAM" id="MobiDB-lite"/>
    </source>
</evidence>